<evidence type="ECO:0000256" key="2">
    <source>
        <dbReference type="ARBA" id="ARBA00022723"/>
    </source>
</evidence>
<accession>A0ABW2F9C8</accession>
<dbReference type="InterPro" id="IPR041147">
    <property type="entry name" value="GH38_C"/>
</dbReference>
<comment type="similarity">
    <text evidence="1">Belongs to the glycosyl hydrolase 38 family.</text>
</comment>
<evidence type="ECO:0000256" key="5">
    <source>
        <dbReference type="SAM" id="MobiDB-lite"/>
    </source>
</evidence>
<dbReference type="Gene3D" id="1.20.1270.50">
    <property type="entry name" value="Glycoside hydrolase family 38, central domain"/>
    <property type="match status" value="1"/>
</dbReference>
<comment type="caution">
    <text evidence="7">The sequence shown here is derived from an EMBL/GenBank/DDBJ whole genome shotgun (WGS) entry which is preliminary data.</text>
</comment>
<dbReference type="Proteomes" id="UP001596378">
    <property type="component" value="Unassembled WGS sequence"/>
</dbReference>
<gene>
    <name evidence="7" type="ORF">ACFQMJ_14980</name>
</gene>
<dbReference type="InterPro" id="IPR037094">
    <property type="entry name" value="Glyco_hydro_38_cen_sf"/>
</dbReference>
<feature type="region of interest" description="Disordered" evidence="5">
    <location>
        <begin position="906"/>
        <end position="968"/>
    </location>
</feature>
<dbReference type="Gene3D" id="2.70.98.30">
    <property type="entry name" value="Golgi alpha-mannosidase II, domain 4"/>
    <property type="match status" value="1"/>
</dbReference>
<reference evidence="8" key="1">
    <citation type="journal article" date="2019" name="Int. J. Syst. Evol. Microbiol.">
        <title>The Global Catalogue of Microorganisms (GCM) 10K type strain sequencing project: providing services to taxonomists for standard genome sequencing and annotation.</title>
        <authorList>
            <consortium name="The Broad Institute Genomics Platform"/>
            <consortium name="The Broad Institute Genome Sequencing Center for Infectious Disease"/>
            <person name="Wu L."/>
            <person name="Ma J."/>
        </authorList>
    </citation>
    <scope>NUCLEOTIDE SEQUENCE [LARGE SCALE GENOMIC DNA]</scope>
    <source>
        <strain evidence="8">KCTC 12907</strain>
    </source>
</reference>
<dbReference type="SUPFAM" id="SSF74650">
    <property type="entry name" value="Galactose mutarotase-like"/>
    <property type="match status" value="1"/>
</dbReference>
<dbReference type="Gene3D" id="3.20.110.10">
    <property type="entry name" value="Glycoside hydrolase 38, N terminal domain"/>
    <property type="match status" value="1"/>
</dbReference>
<sequence>MSTYESMLAEMHAAQPKHYWSERAIAQLGYAAKLSKIKNGKYDALLEKAVTALAARAVAEGTITKEAALAAEETLVSLSADCKSYRMICAGHAHIDMNWMWGWDETVAVTLDTFRTVLDLMRRYPDFRFSQSQAAIYRIVEEHAPEMLEDIKQRIKEQRWEVTASHWVEADKNMPSGESLSRHLLYTRRYLSRLLEIDPESFDLDFEPDTFGHSENVPEILADGGVKYYYHCRGDEGHHLYRWYAPSGRAVTAYREPIWYNGEISADMAWYLPEFCERYGLDTMLKVYGVGDHGGGPTRRDIEKIADMASWPIYPAVSFGTFRDFFRLTDAIADRLPEVRGERNFVFTGCYTSQSRIKMANRYGEAALNEAESFGTFAALKAGFPYRSEQLADAWKNVLFNQFHDILPGSGVAATREHAMGLFQNTMATANSVRKLAMQRIVDAIDTSKYGQEERGGTTSEGSGAGFRADRYRISHVERGSGKTRIVHLFNSASFEREEATEITLWDWQGDLSAIRVTDSSGHPVRHQIVDSGFNHYWGHHYLTVLLFARVPALGYATFVLTEGEKRLPTPPYPDPRKERPSGPIVLENTRIVATFDRENAALVSLIDKRSGKETIGLSDAGVRSAAFRLITEDTDKGMTAWYVGRYKRSAPLCEEVNIRDVNVGDGRLRQSFSYEIPFASSLLKVAVSLDEDSECLLFEAECDWQESGNAEKGIPQLAFHVPLAYRCDRYRYDVPYGVVAREASDMDVPATSWALAASPEASGASLMLVTDSKYGFRGYGQALSVSLIRGSYDPDPYPELGIHRFRIGLSALADTNNRALVERGYRFNHPLNAVSGTFRLGSLPPDGGFLRLEEGSIAVSAVKLPEDGGRGLIIRYYETDGEAGQAVLRLPFPITGAERVDVHETAGDGGLTSAEESDIRSGGQTSAEESDIRFDGQTSAEESDIRFDGQTSVEEGGIRSGGQTSAEESDIRFGGQLLHIRINPCEVSAVRVYFD</sequence>
<dbReference type="InterPro" id="IPR015341">
    <property type="entry name" value="Glyco_hydro_38_cen"/>
</dbReference>
<proteinExistence type="inferred from homology"/>
<dbReference type="Pfam" id="PF09261">
    <property type="entry name" value="Alpha-mann_mid"/>
    <property type="match status" value="1"/>
</dbReference>
<dbReference type="InterPro" id="IPR027291">
    <property type="entry name" value="Glyco_hydro_38_N_sf"/>
</dbReference>
<dbReference type="EMBL" id="JBHTAI010000008">
    <property type="protein sequence ID" value="MFC7149827.1"/>
    <property type="molecule type" value="Genomic_DNA"/>
</dbReference>
<dbReference type="InterPro" id="IPR011682">
    <property type="entry name" value="Glyco_hydro_38_C"/>
</dbReference>
<dbReference type="Pfam" id="PF01074">
    <property type="entry name" value="Glyco_hydro_38N"/>
    <property type="match status" value="1"/>
</dbReference>
<protein>
    <submittedName>
        <fullName evidence="7">Alpha-mannosidase</fullName>
    </submittedName>
</protein>
<dbReference type="InterPro" id="IPR011013">
    <property type="entry name" value="Gal_mutarotase_sf_dom"/>
</dbReference>
<dbReference type="InterPro" id="IPR011330">
    <property type="entry name" value="Glyco_hydro/deAcase_b/a-brl"/>
</dbReference>
<evidence type="ECO:0000256" key="3">
    <source>
        <dbReference type="ARBA" id="ARBA00022801"/>
    </source>
</evidence>
<evidence type="ECO:0000256" key="4">
    <source>
        <dbReference type="ARBA" id="ARBA00023295"/>
    </source>
</evidence>
<evidence type="ECO:0000313" key="8">
    <source>
        <dbReference type="Proteomes" id="UP001596378"/>
    </source>
</evidence>
<evidence type="ECO:0000256" key="1">
    <source>
        <dbReference type="ARBA" id="ARBA00009792"/>
    </source>
</evidence>
<dbReference type="InterPro" id="IPR028995">
    <property type="entry name" value="Glyco_hydro_57/38_cen_sf"/>
</dbReference>
<dbReference type="RefSeq" id="WP_378049323.1">
    <property type="nucleotide sequence ID" value="NZ_JBHMDN010000020.1"/>
</dbReference>
<keyword evidence="2" id="KW-0479">Metal-binding</keyword>
<name>A0ABW2F9C8_9BACL</name>
<dbReference type="InterPro" id="IPR013780">
    <property type="entry name" value="Glyco_hydro_b"/>
</dbReference>
<dbReference type="CDD" id="cd10789">
    <property type="entry name" value="GH38N_AMII_ER_cytosolic"/>
    <property type="match status" value="1"/>
</dbReference>
<keyword evidence="8" id="KW-1185">Reference proteome</keyword>
<dbReference type="SUPFAM" id="SSF88688">
    <property type="entry name" value="Families 57/38 glycoside transferase middle domain"/>
    <property type="match status" value="1"/>
</dbReference>
<feature type="domain" description="Glycoside hydrolase family 38 central" evidence="6">
    <location>
        <begin position="345"/>
        <end position="423"/>
    </location>
</feature>
<evidence type="ECO:0000313" key="7">
    <source>
        <dbReference type="EMBL" id="MFC7149827.1"/>
    </source>
</evidence>
<keyword evidence="3" id="KW-0378">Hydrolase</keyword>
<dbReference type="PANTHER" id="PTHR46017:SF1">
    <property type="entry name" value="ALPHA-MANNOSIDASE 2C1"/>
    <property type="match status" value="1"/>
</dbReference>
<dbReference type="InterPro" id="IPR000602">
    <property type="entry name" value="Glyco_hydro_38_N"/>
</dbReference>
<organism evidence="7 8">
    <name type="scientific">Cohnella cellulosilytica</name>
    <dbReference type="NCBI Taxonomy" id="986710"/>
    <lineage>
        <taxon>Bacteria</taxon>
        <taxon>Bacillati</taxon>
        <taxon>Bacillota</taxon>
        <taxon>Bacilli</taxon>
        <taxon>Bacillales</taxon>
        <taxon>Paenibacillaceae</taxon>
        <taxon>Cohnella</taxon>
    </lineage>
</organism>
<evidence type="ECO:0000259" key="6">
    <source>
        <dbReference type="SMART" id="SM00872"/>
    </source>
</evidence>
<dbReference type="SMART" id="SM00872">
    <property type="entry name" value="Alpha-mann_mid"/>
    <property type="match status" value="1"/>
</dbReference>
<dbReference type="Pfam" id="PF17677">
    <property type="entry name" value="Glyco_hydro38C2"/>
    <property type="match status" value="1"/>
</dbReference>
<dbReference type="Pfam" id="PF07748">
    <property type="entry name" value="Glyco_hydro_38C"/>
    <property type="match status" value="1"/>
</dbReference>
<dbReference type="Gene3D" id="2.60.40.1180">
    <property type="entry name" value="Golgi alpha-mannosidase II"/>
    <property type="match status" value="1"/>
</dbReference>
<dbReference type="PANTHER" id="PTHR46017">
    <property type="entry name" value="ALPHA-MANNOSIDASE 2C1"/>
    <property type="match status" value="1"/>
</dbReference>
<keyword evidence="4" id="KW-0326">Glycosidase</keyword>
<dbReference type="SUPFAM" id="SSF88713">
    <property type="entry name" value="Glycoside hydrolase/deacetylase"/>
    <property type="match status" value="1"/>
</dbReference>